<dbReference type="Proteomes" id="UP000321085">
    <property type="component" value="Unassembled WGS sequence"/>
</dbReference>
<evidence type="ECO:0000313" key="1">
    <source>
        <dbReference type="EMBL" id="GEO16954.1"/>
    </source>
</evidence>
<accession>A0A512BYB2</accession>
<protein>
    <submittedName>
        <fullName evidence="1">Uncharacterized protein</fullName>
    </submittedName>
</protein>
<proteinExistence type="predicted"/>
<name>A0A512BYB2_9HYPH</name>
<keyword evidence="2" id="KW-1185">Reference proteome</keyword>
<organism evidence="1 2">
    <name type="scientific">Microvirga aerophila</name>
    <dbReference type="NCBI Taxonomy" id="670291"/>
    <lineage>
        <taxon>Bacteria</taxon>
        <taxon>Pseudomonadati</taxon>
        <taxon>Pseudomonadota</taxon>
        <taxon>Alphaproteobacteria</taxon>
        <taxon>Hyphomicrobiales</taxon>
        <taxon>Methylobacteriaceae</taxon>
        <taxon>Microvirga</taxon>
    </lineage>
</organism>
<evidence type="ECO:0000313" key="2">
    <source>
        <dbReference type="Proteomes" id="UP000321085"/>
    </source>
</evidence>
<gene>
    <name evidence="1" type="ORF">MAE02_46500</name>
</gene>
<dbReference type="EMBL" id="BJYU01000082">
    <property type="protein sequence ID" value="GEO16954.1"/>
    <property type="molecule type" value="Genomic_DNA"/>
</dbReference>
<dbReference type="AlphaFoldDB" id="A0A512BYB2"/>
<sequence>MQQPFITRRSRRKPSARVEFIDPQRNLELLAIPAVRAIVRRSRVSPVTAALLVELSGLSRQV</sequence>
<reference evidence="1 2" key="1">
    <citation type="submission" date="2019-07" db="EMBL/GenBank/DDBJ databases">
        <title>Whole genome shotgun sequence of Microvirga aerophila NBRC 106136.</title>
        <authorList>
            <person name="Hosoyama A."/>
            <person name="Uohara A."/>
            <person name="Ohji S."/>
            <person name="Ichikawa N."/>
        </authorList>
    </citation>
    <scope>NUCLEOTIDE SEQUENCE [LARGE SCALE GENOMIC DNA]</scope>
    <source>
        <strain evidence="1 2">NBRC 106136</strain>
    </source>
</reference>
<comment type="caution">
    <text evidence="1">The sequence shown here is derived from an EMBL/GenBank/DDBJ whole genome shotgun (WGS) entry which is preliminary data.</text>
</comment>
<dbReference type="RefSeq" id="WP_114188617.1">
    <property type="nucleotide sequence ID" value="NZ_BJYU01000082.1"/>
</dbReference>